<evidence type="ECO:0000259" key="6">
    <source>
        <dbReference type="PROSITE" id="PS50110"/>
    </source>
</evidence>
<dbReference type="InterPro" id="IPR003661">
    <property type="entry name" value="HisK_dim/P_dom"/>
</dbReference>
<dbReference type="InterPro" id="IPR001789">
    <property type="entry name" value="Sig_transdc_resp-reg_receiver"/>
</dbReference>
<dbReference type="SUPFAM" id="SSF47384">
    <property type="entry name" value="Homodimeric domain of signal transducing histidine kinase"/>
    <property type="match status" value="1"/>
</dbReference>
<evidence type="ECO:0000259" key="7">
    <source>
        <dbReference type="PROSITE" id="PS50112"/>
    </source>
</evidence>
<dbReference type="SMART" id="SM00387">
    <property type="entry name" value="HATPase_c"/>
    <property type="match status" value="1"/>
</dbReference>
<dbReference type="InterPro" id="IPR004358">
    <property type="entry name" value="Sig_transdc_His_kin-like_C"/>
</dbReference>
<feature type="domain" description="Response regulatory" evidence="6">
    <location>
        <begin position="435"/>
        <end position="551"/>
    </location>
</feature>
<feature type="non-terminal residue" evidence="9">
    <location>
        <position position="1"/>
    </location>
</feature>
<evidence type="ECO:0000256" key="1">
    <source>
        <dbReference type="ARBA" id="ARBA00000085"/>
    </source>
</evidence>
<sequence length="554" mass="61918">MILSLGEDITKQKETYAALHQANKQLRMNYRKTRSILEDLKVEVQARQDKEAELLKVTMAVEQAGEVIVITDPAGTIQYANPAFETVTGYSRKEILGQNLRIFKSGDQDEAFYRDLWDRITRGQTWKGRMVNKRKDGRRYTEEATISPVFDAADQIINYVAVKRDITEQLELTAQIQQAQKLESVGRLAGGVAHDYNNMLSIIIGYAQLAMDKAGATDPLYAPLREIDKAAQRSTEITRKLLGFARKQTICPVVLDLNTAIEGMLKMLRRLLREDLTLYWHPGAGVWQIYIDPSQMDQILMNLCINARDAIEGTGEILIETRNVVFDPDYCELHKGFTPGEYVMAAISDNGCGMDQNTLDLIFEPFFTTKKIGQGTGLGLAMVYGIIKQNNGFINVYSEPGQGTTLKMYFPRDKTGINGGTEPKEKKPDSGRGETILLVEDEPTLLTLATQLLESLNYTVLGASHPDEALHLAEKHAGKICLLLTDVVMPEMNGRELADRLSARYTDMKLLFMSGYTADVIASQGILDKGMHFIQKPVTLHALAAKVRQVLDSQ</sequence>
<dbReference type="InterPro" id="IPR005467">
    <property type="entry name" value="His_kinase_dom"/>
</dbReference>
<comment type="catalytic activity">
    <reaction evidence="1">
        <text>ATP + protein L-histidine = ADP + protein N-phospho-L-histidine.</text>
        <dbReference type="EC" id="2.7.13.3"/>
    </reaction>
</comment>
<dbReference type="Pfam" id="PF00072">
    <property type="entry name" value="Response_reg"/>
    <property type="match status" value="1"/>
</dbReference>
<dbReference type="Gene3D" id="3.40.50.2300">
    <property type="match status" value="1"/>
</dbReference>
<accession>A0A931GCD5</accession>
<dbReference type="Proteomes" id="UP000706172">
    <property type="component" value="Unassembled WGS sequence"/>
</dbReference>
<dbReference type="AlphaFoldDB" id="A0A931GCD5"/>
<dbReference type="CDD" id="cd00082">
    <property type="entry name" value="HisKA"/>
    <property type="match status" value="1"/>
</dbReference>
<dbReference type="PANTHER" id="PTHR43065">
    <property type="entry name" value="SENSOR HISTIDINE KINASE"/>
    <property type="match status" value="1"/>
</dbReference>
<dbReference type="SMART" id="SM00086">
    <property type="entry name" value="PAC"/>
    <property type="match status" value="1"/>
</dbReference>
<dbReference type="InterPro" id="IPR036097">
    <property type="entry name" value="HisK_dim/P_sf"/>
</dbReference>
<dbReference type="Pfam" id="PF13426">
    <property type="entry name" value="PAS_9"/>
    <property type="match status" value="1"/>
</dbReference>
<organism evidence="9 10">
    <name type="scientific">Desulfotignum balticum</name>
    <dbReference type="NCBI Taxonomy" id="115781"/>
    <lineage>
        <taxon>Bacteria</taxon>
        <taxon>Pseudomonadati</taxon>
        <taxon>Thermodesulfobacteriota</taxon>
        <taxon>Desulfobacteria</taxon>
        <taxon>Desulfobacterales</taxon>
        <taxon>Desulfobacteraceae</taxon>
        <taxon>Desulfotignum</taxon>
    </lineage>
</organism>
<dbReference type="SUPFAM" id="SSF52172">
    <property type="entry name" value="CheY-like"/>
    <property type="match status" value="1"/>
</dbReference>
<name>A0A931GCD5_9BACT</name>
<dbReference type="NCBIfam" id="TIGR00229">
    <property type="entry name" value="sensory_box"/>
    <property type="match status" value="1"/>
</dbReference>
<evidence type="ECO:0000256" key="2">
    <source>
        <dbReference type="ARBA" id="ARBA00012438"/>
    </source>
</evidence>
<dbReference type="PROSITE" id="PS50110">
    <property type="entry name" value="RESPONSE_REGULATORY"/>
    <property type="match status" value="1"/>
</dbReference>
<dbReference type="PANTHER" id="PTHR43065:SF42">
    <property type="entry name" value="TWO-COMPONENT SENSOR PPRA"/>
    <property type="match status" value="1"/>
</dbReference>
<evidence type="ECO:0000256" key="3">
    <source>
        <dbReference type="ARBA" id="ARBA00022553"/>
    </source>
</evidence>
<evidence type="ECO:0000256" key="4">
    <source>
        <dbReference type="PROSITE-ProRule" id="PRU00169"/>
    </source>
</evidence>
<dbReference type="InterPro" id="IPR011006">
    <property type="entry name" value="CheY-like_superfamily"/>
</dbReference>
<dbReference type="PROSITE" id="PS50109">
    <property type="entry name" value="HIS_KIN"/>
    <property type="match status" value="1"/>
</dbReference>
<dbReference type="InterPro" id="IPR035965">
    <property type="entry name" value="PAS-like_dom_sf"/>
</dbReference>
<dbReference type="InterPro" id="IPR000700">
    <property type="entry name" value="PAS-assoc_C"/>
</dbReference>
<reference evidence="9" key="1">
    <citation type="submission" date="2020-07" db="EMBL/GenBank/DDBJ databases">
        <title>Severe corrosion of carbon steel in oil field produced water can be linked to methanogenic archaea containing a special type of NiFe hydrogenase.</title>
        <authorList>
            <person name="Lahme S."/>
            <person name="Mand J."/>
            <person name="Longwell J."/>
            <person name="Smith R."/>
            <person name="Enning D."/>
        </authorList>
    </citation>
    <scope>NUCLEOTIDE SEQUENCE</scope>
    <source>
        <strain evidence="9">MIC098Bin6</strain>
    </source>
</reference>
<evidence type="ECO:0000259" key="5">
    <source>
        <dbReference type="PROSITE" id="PS50109"/>
    </source>
</evidence>
<dbReference type="InterPro" id="IPR001610">
    <property type="entry name" value="PAC"/>
</dbReference>
<feature type="modified residue" description="4-aspartylphosphate" evidence="4">
    <location>
        <position position="486"/>
    </location>
</feature>
<dbReference type="Gene3D" id="3.30.565.10">
    <property type="entry name" value="Histidine kinase-like ATPase, C-terminal domain"/>
    <property type="match status" value="1"/>
</dbReference>
<dbReference type="SMART" id="SM00091">
    <property type="entry name" value="PAS"/>
    <property type="match status" value="1"/>
</dbReference>
<dbReference type="PROSITE" id="PS50113">
    <property type="entry name" value="PAC"/>
    <property type="match status" value="1"/>
</dbReference>
<dbReference type="EC" id="2.7.13.3" evidence="2"/>
<evidence type="ECO:0000313" key="9">
    <source>
        <dbReference type="EMBL" id="MBG0780244.1"/>
    </source>
</evidence>
<dbReference type="InterPro" id="IPR036890">
    <property type="entry name" value="HATPase_C_sf"/>
</dbReference>
<comment type="caution">
    <text evidence="9">The sequence shown here is derived from an EMBL/GenBank/DDBJ whole genome shotgun (WGS) entry which is preliminary data.</text>
</comment>
<dbReference type="EMBL" id="JACCQK010000638">
    <property type="protein sequence ID" value="MBG0780244.1"/>
    <property type="molecule type" value="Genomic_DNA"/>
</dbReference>
<dbReference type="InterPro" id="IPR000014">
    <property type="entry name" value="PAS"/>
</dbReference>
<evidence type="ECO:0000313" key="10">
    <source>
        <dbReference type="Proteomes" id="UP000706172"/>
    </source>
</evidence>
<dbReference type="SMART" id="SM00448">
    <property type="entry name" value="REC"/>
    <property type="match status" value="1"/>
</dbReference>
<dbReference type="CDD" id="cd00130">
    <property type="entry name" value="PAS"/>
    <property type="match status" value="1"/>
</dbReference>
<dbReference type="PROSITE" id="PS50112">
    <property type="entry name" value="PAS"/>
    <property type="match status" value="1"/>
</dbReference>
<feature type="domain" description="PAS" evidence="7">
    <location>
        <begin position="53"/>
        <end position="100"/>
    </location>
</feature>
<dbReference type="SUPFAM" id="SSF55785">
    <property type="entry name" value="PYP-like sensor domain (PAS domain)"/>
    <property type="match status" value="1"/>
</dbReference>
<protein>
    <recommendedName>
        <fullName evidence="2">histidine kinase</fullName>
        <ecNumber evidence="2">2.7.13.3</ecNumber>
    </recommendedName>
</protein>
<keyword evidence="3 4" id="KW-0597">Phosphoprotein</keyword>
<evidence type="ECO:0000259" key="8">
    <source>
        <dbReference type="PROSITE" id="PS50113"/>
    </source>
</evidence>
<dbReference type="SUPFAM" id="SSF55874">
    <property type="entry name" value="ATPase domain of HSP90 chaperone/DNA topoisomerase II/histidine kinase"/>
    <property type="match status" value="1"/>
</dbReference>
<feature type="domain" description="PAC" evidence="8">
    <location>
        <begin position="124"/>
        <end position="178"/>
    </location>
</feature>
<dbReference type="InterPro" id="IPR003594">
    <property type="entry name" value="HATPase_dom"/>
</dbReference>
<dbReference type="GO" id="GO:0000155">
    <property type="term" value="F:phosphorelay sensor kinase activity"/>
    <property type="evidence" value="ECO:0007669"/>
    <property type="project" value="InterPro"/>
</dbReference>
<feature type="domain" description="Histidine kinase" evidence="5">
    <location>
        <begin position="191"/>
        <end position="414"/>
    </location>
</feature>
<dbReference type="Gene3D" id="3.30.450.20">
    <property type="entry name" value="PAS domain"/>
    <property type="match status" value="1"/>
</dbReference>
<dbReference type="Pfam" id="PF02518">
    <property type="entry name" value="HATPase_c"/>
    <property type="match status" value="1"/>
</dbReference>
<gene>
    <name evidence="9" type="ORF">H0S81_10015</name>
</gene>
<dbReference type="Gene3D" id="1.10.287.130">
    <property type="match status" value="1"/>
</dbReference>
<proteinExistence type="predicted"/>
<dbReference type="PRINTS" id="PR00344">
    <property type="entry name" value="BCTRLSENSOR"/>
</dbReference>